<evidence type="ECO:0008006" key="3">
    <source>
        <dbReference type="Google" id="ProtNLM"/>
    </source>
</evidence>
<organism evidence="1 2">
    <name type="scientific">Blastococcus jejuensis</name>
    <dbReference type="NCBI Taxonomy" id="351224"/>
    <lineage>
        <taxon>Bacteria</taxon>
        <taxon>Bacillati</taxon>
        <taxon>Actinomycetota</taxon>
        <taxon>Actinomycetes</taxon>
        <taxon>Geodermatophilales</taxon>
        <taxon>Geodermatophilaceae</taxon>
        <taxon>Blastococcus</taxon>
    </lineage>
</organism>
<protein>
    <recommendedName>
        <fullName evidence="3">Camelysin metallo-endopeptidase</fullName>
    </recommendedName>
</protein>
<reference evidence="2" key="1">
    <citation type="journal article" date="2019" name="Int. J. Syst. Evol. Microbiol.">
        <title>The Global Catalogue of Microorganisms (GCM) 10K type strain sequencing project: providing services to taxonomists for standard genome sequencing and annotation.</title>
        <authorList>
            <consortium name="The Broad Institute Genomics Platform"/>
            <consortium name="The Broad Institute Genome Sequencing Center for Infectious Disease"/>
            <person name="Wu L."/>
            <person name="Ma J."/>
        </authorList>
    </citation>
    <scope>NUCLEOTIDE SEQUENCE [LARGE SCALE GENOMIC DNA]</scope>
    <source>
        <strain evidence="2">JCM 15614</strain>
    </source>
</reference>
<name>A0ABP6P3X3_9ACTN</name>
<evidence type="ECO:0000313" key="1">
    <source>
        <dbReference type="EMBL" id="GAA3166371.1"/>
    </source>
</evidence>
<dbReference type="EMBL" id="BAAAVV010000003">
    <property type="protein sequence ID" value="GAA3166371.1"/>
    <property type="molecule type" value="Genomic_DNA"/>
</dbReference>
<sequence length="205" mass="20352">MTSQTRVARSRHATAARIVGTVGVLGVAATIAGLGTFGSFTTSSAPVDTTVDTGVLSINVADAGDSLAMPFGGGLFLAGDSRSYRVDLVNDGNAALSSLTMTSRATASSILDTDTVNGLQLTVTSCSVSWAADFSCAGTQNTFYSGPIVASDRALAGAASLAAGGVDHLLLTAALPSTASGDAFEGATSSLDFTFLGTQRAGAAR</sequence>
<accession>A0ABP6P3X3</accession>
<gene>
    <name evidence="1" type="ORF">GCM10010531_18730</name>
</gene>
<comment type="caution">
    <text evidence="1">The sequence shown here is derived from an EMBL/GenBank/DDBJ whole genome shotgun (WGS) entry which is preliminary data.</text>
</comment>
<proteinExistence type="predicted"/>
<keyword evidence="2" id="KW-1185">Reference proteome</keyword>
<dbReference type="Proteomes" id="UP001499924">
    <property type="component" value="Unassembled WGS sequence"/>
</dbReference>
<dbReference type="RefSeq" id="WP_344688543.1">
    <property type="nucleotide sequence ID" value="NZ_BAAAVV010000003.1"/>
</dbReference>
<evidence type="ECO:0000313" key="2">
    <source>
        <dbReference type="Proteomes" id="UP001499924"/>
    </source>
</evidence>